<keyword evidence="10 11" id="KW-0694">RNA-binding</keyword>
<dbReference type="GO" id="GO:0046872">
    <property type="term" value="F:metal ion binding"/>
    <property type="evidence" value="ECO:0007669"/>
    <property type="project" value="UniProtKB-KW"/>
</dbReference>
<keyword evidence="5" id="KW-0479">Metal-binding</keyword>
<keyword evidence="6 11" id="KW-0699">rRNA-binding</keyword>
<dbReference type="GO" id="GO:0019843">
    <property type="term" value="F:rRNA binding"/>
    <property type="evidence" value="ECO:0007669"/>
    <property type="project" value="UniProtKB-KW"/>
</dbReference>
<evidence type="ECO:0000256" key="5">
    <source>
        <dbReference type="ARBA" id="ARBA00022723"/>
    </source>
</evidence>
<dbReference type="CDD" id="cd01027">
    <property type="entry name" value="TOPRIM_RNase_M5_like"/>
    <property type="match status" value="1"/>
</dbReference>
<dbReference type="AlphaFoldDB" id="A0A9D1I186"/>
<evidence type="ECO:0000256" key="3">
    <source>
        <dbReference type="ARBA" id="ARBA00022552"/>
    </source>
</evidence>
<dbReference type="InterPro" id="IPR006171">
    <property type="entry name" value="TOPRIM_dom"/>
</dbReference>
<dbReference type="HAMAP" id="MF_01469">
    <property type="entry name" value="RNase_M5"/>
    <property type="match status" value="1"/>
</dbReference>
<dbReference type="InterPro" id="IPR004466">
    <property type="entry name" value="RNase_M5"/>
</dbReference>
<dbReference type="InterPro" id="IPR025156">
    <property type="entry name" value="RNase_M5_C"/>
</dbReference>
<dbReference type="PANTHER" id="PTHR39156:SF1">
    <property type="entry name" value="RIBONUCLEASE M5"/>
    <property type="match status" value="1"/>
</dbReference>
<dbReference type="Gene3D" id="3.40.1360.10">
    <property type="match status" value="1"/>
</dbReference>
<dbReference type="InterPro" id="IPR034141">
    <property type="entry name" value="TOPRIM_RNase_M5-like"/>
</dbReference>
<sequence length="180" mass="19563">MVIEEIIVVEGRDDTAAVKKSVDAITIETHGYGITEETWRLIEKAAGTKGIIIFTDPDSAGERIRKRIKERFPRAGEAFLSRDDAEKGGDIGIENAAPEAIREALRKARSTVRAQGSPPPFTMDDLIKAGLVGQADSSKARKDLGKLLGIGYSNGKAFLGKLNSFGINKESFFKALEEIK</sequence>
<keyword evidence="9" id="KW-0460">Magnesium</keyword>
<evidence type="ECO:0000256" key="6">
    <source>
        <dbReference type="ARBA" id="ARBA00022730"/>
    </source>
</evidence>
<proteinExistence type="inferred from homology"/>
<dbReference type="GO" id="GO:0005737">
    <property type="term" value="C:cytoplasm"/>
    <property type="evidence" value="ECO:0007669"/>
    <property type="project" value="UniProtKB-SubCell"/>
</dbReference>
<keyword evidence="8 11" id="KW-0378">Hydrolase</keyword>
<accession>A0A9D1I186</accession>
<comment type="caution">
    <text evidence="14">The sequence shown here is derived from an EMBL/GenBank/DDBJ whole genome shotgun (WGS) entry which is preliminary data.</text>
</comment>
<comment type="catalytic activity">
    <reaction evidence="11">
        <text>Endonucleolytic cleavage of RNA, removing 21 and 42 nucleotides, respectively, from the 5'- and 3'-termini of a 5S-rRNA precursor.</text>
        <dbReference type="EC" id="3.1.26.8"/>
    </reaction>
</comment>
<keyword evidence="7 11" id="KW-0255">Endonuclease</keyword>
<comment type="function">
    <text evidence="11">Required for correct processing of both the 5' and 3' ends of 5S rRNA precursor. Cleaves both sides of a double-stranded region yielding mature 5S rRNA in one step.</text>
</comment>
<reference evidence="14" key="2">
    <citation type="journal article" date="2021" name="PeerJ">
        <title>Extensive microbial diversity within the chicken gut microbiome revealed by metagenomics and culture.</title>
        <authorList>
            <person name="Gilroy R."/>
            <person name="Ravi A."/>
            <person name="Getino M."/>
            <person name="Pursley I."/>
            <person name="Horton D.L."/>
            <person name="Alikhan N.F."/>
            <person name="Baker D."/>
            <person name="Gharbi K."/>
            <person name="Hall N."/>
            <person name="Watson M."/>
            <person name="Adriaenssens E.M."/>
            <person name="Foster-Nyarko E."/>
            <person name="Jarju S."/>
            <person name="Secka A."/>
            <person name="Antonio M."/>
            <person name="Oren A."/>
            <person name="Chaudhuri R.R."/>
            <person name="La Ragione R."/>
            <person name="Hildebrand F."/>
            <person name="Pallen M.J."/>
        </authorList>
    </citation>
    <scope>NUCLEOTIDE SEQUENCE</scope>
    <source>
        <strain evidence="14">ChiHcec3-6078</strain>
    </source>
</reference>
<evidence type="ECO:0000256" key="9">
    <source>
        <dbReference type="ARBA" id="ARBA00022842"/>
    </source>
</evidence>
<reference evidence="14" key="1">
    <citation type="submission" date="2020-10" db="EMBL/GenBank/DDBJ databases">
        <authorList>
            <person name="Gilroy R."/>
        </authorList>
    </citation>
    <scope>NUCLEOTIDE SEQUENCE</scope>
    <source>
        <strain evidence="14">ChiHcec3-6078</strain>
    </source>
</reference>
<dbReference type="SMART" id="SM00493">
    <property type="entry name" value="TOPRIM"/>
    <property type="match status" value="1"/>
</dbReference>
<comment type="subcellular location">
    <subcellularLocation>
        <location evidence="11">Cytoplasm</location>
    </subcellularLocation>
</comment>
<evidence type="ECO:0000256" key="10">
    <source>
        <dbReference type="ARBA" id="ARBA00022884"/>
    </source>
</evidence>
<keyword evidence="1 11" id="KW-0963">Cytoplasm</keyword>
<dbReference type="PANTHER" id="PTHR39156">
    <property type="entry name" value="RIBONUCLEASE M5"/>
    <property type="match status" value="1"/>
</dbReference>
<keyword evidence="2 11" id="KW-0690">Ribosome biogenesis</keyword>
<dbReference type="Pfam" id="PF13331">
    <property type="entry name" value="DUF4093"/>
    <property type="match status" value="1"/>
</dbReference>
<name>A0A9D1I186_9FIRM</name>
<dbReference type="PROSITE" id="PS50880">
    <property type="entry name" value="TOPRIM"/>
    <property type="match status" value="1"/>
</dbReference>
<evidence type="ECO:0000259" key="13">
    <source>
        <dbReference type="PROSITE" id="PS50880"/>
    </source>
</evidence>
<comment type="similarity">
    <text evidence="11">Belongs to the ribonuclease M5 family.</text>
</comment>
<organism evidence="14 15">
    <name type="scientific">Candidatus Allocopromorpha excrementigallinarum</name>
    <dbReference type="NCBI Taxonomy" id="2840742"/>
    <lineage>
        <taxon>Bacteria</taxon>
        <taxon>Bacillati</taxon>
        <taxon>Bacillota</taxon>
        <taxon>Clostridia</taxon>
        <taxon>Eubacteriales</taxon>
        <taxon>Eubacteriaceae</taxon>
        <taxon>Eubacteriaceae incertae sedis</taxon>
        <taxon>Candidatus Allocopromorpha</taxon>
    </lineage>
</organism>
<evidence type="ECO:0000313" key="14">
    <source>
        <dbReference type="EMBL" id="HIU25368.1"/>
    </source>
</evidence>
<dbReference type="NCBIfam" id="TIGR00334">
    <property type="entry name" value="5S_RNA_mat_M5"/>
    <property type="match status" value="1"/>
</dbReference>
<evidence type="ECO:0000256" key="11">
    <source>
        <dbReference type="HAMAP-Rule" id="MF_01469"/>
    </source>
</evidence>
<feature type="domain" description="Toprim" evidence="13">
    <location>
        <begin position="4"/>
        <end position="87"/>
    </location>
</feature>
<evidence type="ECO:0000256" key="1">
    <source>
        <dbReference type="ARBA" id="ARBA00022490"/>
    </source>
</evidence>
<keyword evidence="4 11" id="KW-0540">Nuclease</keyword>
<gene>
    <name evidence="11 14" type="primary">rnmV</name>
    <name evidence="14" type="ORF">IAC50_02560</name>
</gene>
<dbReference type="Proteomes" id="UP000824090">
    <property type="component" value="Unassembled WGS sequence"/>
</dbReference>
<dbReference type="SUPFAM" id="SSF110455">
    <property type="entry name" value="Toprim domain"/>
    <property type="match status" value="1"/>
</dbReference>
<evidence type="ECO:0000256" key="7">
    <source>
        <dbReference type="ARBA" id="ARBA00022759"/>
    </source>
</evidence>
<protein>
    <recommendedName>
        <fullName evidence="11 12">Ribonuclease M5</fullName>
        <ecNumber evidence="11 12">3.1.26.8</ecNumber>
    </recommendedName>
    <alternativeName>
        <fullName evidence="11">RNase M5</fullName>
    </alternativeName>
    <alternativeName>
        <fullName evidence="11">Ribosomal RNA terminal maturase M5</fullName>
    </alternativeName>
</protein>
<evidence type="ECO:0000256" key="4">
    <source>
        <dbReference type="ARBA" id="ARBA00022722"/>
    </source>
</evidence>
<evidence type="ECO:0000256" key="2">
    <source>
        <dbReference type="ARBA" id="ARBA00022517"/>
    </source>
</evidence>
<dbReference type="EC" id="3.1.26.8" evidence="11 12"/>
<evidence type="ECO:0000256" key="8">
    <source>
        <dbReference type="ARBA" id="ARBA00022801"/>
    </source>
</evidence>
<keyword evidence="3 11" id="KW-0698">rRNA processing</keyword>
<dbReference type="GO" id="GO:0043822">
    <property type="term" value="F:ribonuclease M5 activity"/>
    <property type="evidence" value="ECO:0007669"/>
    <property type="project" value="UniProtKB-UniRule"/>
</dbReference>
<dbReference type="GO" id="GO:0006364">
    <property type="term" value="P:rRNA processing"/>
    <property type="evidence" value="ECO:0007669"/>
    <property type="project" value="UniProtKB-UniRule"/>
</dbReference>
<evidence type="ECO:0000313" key="15">
    <source>
        <dbReference type="Proteomes" id="UP000824090"/>
    </source>
</evidence>
<evidence type="ECO:0000256" key="12">
    <source>
        <dbReference type="NCBIfam" id="TIGR00334"/>
    </source>
</evidence>
<dbReference type="EMBL" id="DVMP01000050">
    <property type="protein sequence ID" value="HIU25368.1"/>
    <property type="molecule type" value="Genomic_DNA"/>
</dbReference>
<dbReference type="Pfam" id="PF01751">
    <property type="entry name" value="Toprim"/>
    <property type="match status" value="1"/>
</dbReference>